<protein>
    <submittedName>
        <fullName evidence="3">Uncharacterized protein</fullName>
    </submittedName>
</protein>
<evidence type="ECO:0000313" key="4">
    <source>
        <dbReference type="Proteomes" id="UP000775547"/>
    </source>
</evidence>
<dbReference type="Proteomes" id="UP000775547">
    <property type="component" value="Unassembled WGS sequence"/>
</dbReference>
<evidence type="ECO:0000256" key="2">
    <source>
        <dbReference type="SAM" id="Phobius"/>
    </source>
</evidence>
<keyword evidence="2" id="KW-1133">Transmembrane helix</keyword>
<dbReference type="OrthoDB" id="3142841at2759"/>
<keyword evidence="2" id="KW-0812">Transmembrane</keyword>
<feature type="transmembrane region" description="Helical" evidence="2">
    <location>
        <begin position="198"/>
        <end position="219"/>
    </location>
</feature>
<keyword evidence="4" id="KW-1185">Reference proteome</keyword>
<comment type="caution">
    <text evidence="3">The sequence shown here is derived from an EMBL/GenBank/DDBJ whole genome shotgun (WGS) entry which is preliminary data.</text>
</comment>
<name>A0A9P7G4D5_9AGAR</name>
<feature type="region of interest" description="Disordered" evidence="1">
    <location>
        <begin position="1"/>
        <end position="25"/>
    </location>
</feature>
<evidence type="ECO:0000313" key="3">
    <source>
        <dbReference type="EMBL" id="KAG5642876.1"/>
    </source>
</evidence>
<organism evidence="3 4">
    <name type="scientific">Asterophora parasitica</name>
    <dbReference type="NCBI Taxonomy" id="117018"/>
    <lineage>
        <taxon>Eukaryota</taxon>
        <taxon>Fungi</taxon>
        <taxon>Dikarya</taxon>
        <taxon>Basidiomycota</taxon>
        <taxon>Agaricomycotina</taxon>
        <taxon>Agaricomycetes</taxon>
        <taxon>Agaricomycetidae</taxon>
        <taxon>Agaricales</taxon>
        <taxon>Tricholomatineae</taxon>
        <taxon>Lyophyllaceae</taxon>
        <taxon>Asterophora</taxon>
    </lineage>
</organism>
<dbReference type="EMBL" id="JABCKV010000149">
    <property type="protein sequence ID" value="KAG5642876.1"/>
    <property type="molecule type" value="Genomic_DNA"/>
</dbReference>
<gene>
    <name evidence="3" type="ORF">DXG03_001918</name>
</gene>
<dbReference type="AlphaFoldDB" id="A0A9P7G4D5"/>
<feature type="transmembrane region" description="Helical" evidence="2">
    <location>
        <begin position="85"/>
        <end position="104"/>
    </location>
</feature>
<evidence type="ECO:0000256" key="1">
    <source>
        <dbReference type="SAM" id="MobiDB-lite"/>
    </source>
</evidence>
<reference evidence="3" key="1">
    <citation type="submission" date="2020-07" db="EMBL/GenBank/DDBJ databases">
        <authorList>
            <person name="Nieuwenhuis M."/>
            <person name="Van De Peppel L.J.J."/>
        </authorList>
    </citation>
    <scope>NUCLEOTIDE SEQUENCE</scope>
    <source>
        <strain evidence="3">AP01</strain>
        <tissue evidence="3">Mycelium</tissue>
    </source>
</reference>
<reference evidence="3" key="2">
    <citation type="submission" date="2021-10" db="EMBL/GenBank/DDBJ databases">
        <title>Phylogenomics reveals ancestral predisposition of the termite-cultivated fungus Termitomyces towards a domesticated lifestyle.</title>
        <authorList>
            <person name="Auxier B."/>
            <person name="Grum-Grzhimaylo A."/>
            <person name="Cardenas M.E."/>
            <person name="Lodge J.D."/>
            <person name="Laessoe T."/>
            <person name="Pedersen O."/>
            <person name="Smith M.E."/>
            <person name="Kuyper T.W."/>
            <person name="Franco-Molano E.A."/>
            <person name="Baroni T.J."/>
            <person name="Aanen D.K."/>
        </authorList>
    </citation>
    <scope>NUCLEOTIDE SEQUENCE</scope>
    <source>
        <strain evidence="3">AP01</strain>
        <tissue evidence="3">Mycelium</tissue>
    </source>
</reference>
<feature type="transmembrane region" description="Helical" evidence="2">
    <location>
        <begin position="157"/>
        <end position="178"/>
    </location>
</feature>
<dbReference type="PANTHER" id="PTHR33927">
    <property type="entry name" value="TRANSMEMBRANE PROTEIN"/>
    <property type="match status" value="1"/>
</dbReference>
<keyword evidence="2" id="KW-0472">Membrane</keyword>
<feature type="transmembrane region" description="Helical" evidence="2">
    <location>
        <begin position="110"/>
        <end position="126"/>
    </location>
</feature>
<sequence length="287" mass="31977">MAQPQGTPNPFKDPSIKNEKGTILSNPSANGTLVSVPLEKKIEPSALENQTSIWAGYEQDVLPPKVHAQWLRNLRYQVFYLYRRLFGIVFIINFGILISVAVNFEKTNSLYIGQIVIGNLFGAILMRQDYVIDAFFVVCTSIPRSWPLFIRRTAARVYHIGGLHSGAGVSGTMWLVLFCVKASIEVARGEGGASGSTLVVTYVVLALLLTILVFVYPALRLKYHDSFEATHRFLGWSTTALVWVQVSHTMLSARRETNTCLRLSVLPMIIVETLPSERPYFTLPPSG</sequence>
<accession>A0A9P7G4D5</accession>
<dbReference type="PANTHER" id="PTHR33927:SF5">
    <property type="entry name" value="ENZYME, PUTATIVE (AFU_ORTHOLOGUE AFUA_8G01222)-RELATED"/>
    <property type="match status" value="1"/>
</dbReference>
<dbReference type="InterPro" id="IPR052979">
    <property type="entry name" value="Adenylate-forming_domain"/>
</dbReference>
<proteinExistence type="predicted"/>